<keyword evidence="4" id="KW-1185">Reference proteome</keyword>
<evidence type="ECO:0000256" key="1">
    <source>
        <dbReference type="SAM" id="Phobius"/>
    </source>
</evidence>
<keyword evidence="1" id="KW-1133">Transmembrane helix</keyword>
<feature type="transmembrane region" description="Helical" evidence="1">
    <location>
        <begin position="54"/>
        <end position="87"/>
    </location>
</feature>
<keyword evidence="1" id="KW-0472">Membrane</keyword>
<reference evidence="3 4" key="1">
    <citation type="submission" date="2021-07" db="EMBL/GenBank/DDBJ databases">
        <title>Paenibacillus radiodurans sp. nov., isolated from the southeastern edge of Tengger Desert.</title>
        <authorList>
            <person name="Zhang G."/>
        </authorList>
    </citation>
    <scope>NUCLEOTIDE SEQUENCE [LARGE SCALE GENOMIC DNA]</scope>
    <source>
        <strain evidence="3 4">DT7-4</strain>
    </source>
</reference>
<accession>A0ABS7DBH8</accession>
<dbReference type="RefSeq" id="WP_219873766.1">
    <property type="nucleotide sequence ID" value="NZ_JAHZIJ010000014.1"/>
</dbReference>
<feature type="transmembrane region" description="Helical" evidence="1">
    <location>
        <begin position="29"/>
        <end position="47"/>
    </location>
</feature>
<dbReference type="InterPro" id="IPR054331">
    <property type="entry name" value="LiaF_TM"/>
</dbReference>
<feature type="transmembrane region" description="Helical" evidence="1">
    <location>
        <begin position="7"/>
        <end position="23"/>
    </location>
</feature>
<sequence length="96" mass="9946">MNNKSALGALLVILGGLVVLNFIGINLGWIIGMLMPFILIGLGVLGLKNDKKIIGSILIVVGALMLLGKLGGIITLLLAIGLIVWGVSVFKGARRA</sequence>
<protein>
    <recommendedName>
        <fullName evidence="2">LiaF transmembrane domain-containing protein</fullName>
    </recommendedName>
</protein>
<evidence type="ECO:0000313" key="4">
    <source>
        <dbReference type="Proteomes" id="UP000812277"/>
    </source>
</evidence>
<name>A0ABS7DBH8_9BACL</name>
<proteinExistence type="predicted"/>
<dbReference type="Pfam" id="PF22570">
    <property type="entry name" value="LiaF-TM"/>
    <property type="match status" value="1"/>
</dbReference>
<dbReference type="EMBL" id="JAHZIJ010000014">
    <property type="protein sequence ID" value="MBW7476513.1"/>
    <property type="molecule type" value="Genomic_DNA"/>
</dbReference>
<keyword evidence="1" id="KW-0812">Transmembrane</keyword>
<organism evidence="3 4">
    <name type="scientific">Paenibacillus oenotherae</name>
    <dbReference type="NCBI Taxonomy" id="1435645"/>
    <lineage>
        <taxon>Bacteria</taxon>
        <taxon>Bacillati</taxon>
        <taxon>Bacillota</taxon>
        <taxon>Bacilli</taxon>
        <taxon>Bacillales</taxon>
        <taxon>Paenibacillaceae</taxon>
        <taxon>Paenibacillus</taxon>
    </lineage>
</organism>
<feature type="domain" description="LiaF transmembrane" evidence="2">
    <location>
        <begin position="7"/>
        <end position="95"/>
    </location>
</feature>
<comment type="caution">
    <text evidence="3">The sequence shown here is derived from an EMBL/GenBank/DDBJ whole genome shotgun (WGS) entry which is preliminary data.</text>
</comment>
<gene>
    <name evidence="3" type="ORF">K0T92_17485</name>
</gene>
<evidence type="ECO:0000313" key="3">
    <source>
        <dbReference type="EMBL" id="MBW7476513.1"/>
    </source>
</evidence>
<evidence type="ECO:0000259" key="2">
    <source>
        <dbReference type="Pfam" id="PF22570"/>
    </source>
</evidence>
<dbReference type="Proteomes" id="UP000812277">
    <property type="component" value="Unassembled WGS sequence"/>
</dbReference>